<proteinExistence type="predicted"/>
<evidence type="ECO:0000256" key="3">
    <source>
        <dbReference type="ARBA" id="ARBA00022723"/>
    </source>
</evidence>
<dbReference type="Gene3D" id="3.20.20.150">
    <property type="entry name" value="Divalent-metal-dependent TIM barrel enzymes"/>
    <property type="match status" value="1"/>
</dbReference>
<keyword evidence="3" id="KW-0479">Metal-binding</keyword>
<dbReference type="AlphaFoldDB" id="A0AA35R4E7"/>
<keyword evidence="10" id="KW-1185">Reference proteome</keyword>
<sequence>MRFGICTSLENVNRLAEVGYDYIELGVRPALMPESDETEFQKIREQVAKAPLKPESYSGFIPGDLRVVGDTVDVPRLSRYVETACRRSSEIGGEVIVYGSSGSRSITEGYSRERALAQIAEFLDMAADHAEAHNMTIVIEPICSREGNILRTVADGLAMAKRVNRPGIKALADLYHIWQEEEPMQNIIDAAEWLAHVHIAEPVKRSYPGNDDFDFTDFFTALQKAGYDGRVSCECKFDNFDEDVEEVEPILTREQGRVIRARTGFYDVQHDDIILRCTLRGTLKRRHRSETGRRLYADPVAVGDWVIFTQLDMEEGVVEDILPRQTKFSRQYAGKHEDIEQVIVANAHQIVAVVSTLMPPLNFRTLDRFLILAEAGDMEAVVCLNKMDLVDEAQRTELTAIFDVYEKLGYRVLYTSINVPESLNALQMH</sequence>
<dbReference type="InterPro" id="IPR031944">
    <property type="entry name" value="RsgA_N"/>
</dbReference>
<evidence type="ECO:0000256" key="6">
    <source>
        <dbReference type="ARBA" id="ARBA00022833"/>
    </source>
</evidence>
<evidence type="ECO:0000256" key="2">
    <source>
        <dbReference type="ARBA" id="ARBA00022517"/>
    </source>
</evidence>
<evidence type="ECO:0000256" key="5">
    <source>
        <dbReference type="ARBA" id="ARBA00022801"/>
    </source>
</evidence>
<keyword evidence="6" id="KW-0862">Zinc</keyword>
<keyword evidence="2" id="KW-0690">Ribosome biogenesis</keyword>
<evidence type="ECO:0000313" key="9">
    <source>
        <dbReference type="EMBL" id="CAI8003852.1"/>
    </source>
</evidence>
<dbReference type="InterPro" id="IPR010914">
    <property type="entry name" value="RsgA_GTPase_dom"/>
</dbReference>
<organism evidence="9 10">
    <name type="scientific">Geodia barretti</name>
    <name type="common">Barrett's horny sponge</name>
    <dbReference type="NCBI Taxonomy" id="519541"/>
    <lineage>
        <taxon>Eukaryota</taxon>
        <taxon>Metazoa</taxon>
        <taxon>Porifera</taxon>
        <taxon>Demospongiae</taxon>
        <taxon>Heteroscleromorpha</taxon>
        <taxon>Tetractinellida</taxon>
        <taxon>Astrophorina</taxon>
        <taxon>Geodiidae</taxon>
        <taxon>Geodia</taxon>
    </lineage>
</organism>
<dbReference type="Pfam" id="PF03193">
    <property type="entry name" value="RsgA_GTPase"/>
    <property type="match status" value="1"/>
</dbReference>
<dbReference type="GO" id="GO:0003924">
    <property type="term" value="F:GTPase activity"/>
    <property type="evidence" value="ECO:0007669"/>
    <property type="project" value="InterPro"/>
</dbReference>
<dbReference type="EMBL" id="CASHTH010000545">
    <property type="protein sequence ID" value="CAI8003852.1"/>
    <property type="molecule type" value="Genomic_DNA"/>
</dbReference>
<gene>
    <name evidence="9" type="ORF">GBAR_LOCUS3785</name>
</gene>
<dbReference type="InterPro" id="IPR013022">
    <property type="entry name" value="Xyl_isomerase-like_TIM-brl"/>
</dbReference>
<dbReference type="InterPro" id="IPR004881">
    <property type="entry name" value="Ribosome_biogen_GTPase_RsgA"/>
</dbReference>
<dbReference type="InterPro" id="IPR012340">
    <property type="entry name" value="NA-bd_OB-fold"/>
</dbReference>
<dbReference type="SUPFAM" id="SSF50249">
    <property type="entry name" value="Nucleic acid-binding proteins"/>
    <property type="match status" value="1"/>
</dbReference>
<dbReference type="Proteomes" id="UP001174909">
    <property type="component" value="Unassembled WGS sequence"/>
</dbReference>
<dbReference type="PANTHER" id="PTHR32120">
    <property type="entry name" value="SMALL RIBOSOMAL SUBUNIT BIOGENESIS GTPASE RSGA"/>
    <property type="match status" value="1"/>
</dbReference>
<keyword evidence="4" id="KW-0699">rRNA-binding</keyword>
<dbReference type="GO" id="GO:0019843">
    <property type="term" value="F:rRNA binding"/>
    <property type="evidence" value="ECO:0007669"/>
    <property type="project" value="UniProtKB-KW"/>
</dbReference>
<dbReference type="PANTHER" id="PTHR32120:SF11">
    <property type="entry name" value="SMALL RIBOSOMAL SUBUNIT BIOGENESIS GTPASE RSGA 1, MITOCHONDRIAL-RELATED"/>
    <property type="match status" value="1"/>
</dbReference>
<evidence type="ECO:0000256" key="1">
    <source>
        <dbReference type="ARBA" id="ARBA00022490"/>
    </source>
</evidence>
<evidence type="ECO:0000313" key="10">
    <source>
        <dbReference type="Proteomes" id="UP001174909"/>
    </source>
</evidence>
<keyword evidence="7" id="KW-0694">RNA-binding</keyword>
<evidence type="ECO:0000256" key="7">
    <source>
        <dbReference type="ARBA" id="ARBA00022884"/>
    </source>
</evidence>
<dbReference type="InterPro" id="IPR036237">
    <property type="entry name" value="Xyl_isomerase-like_sf"/>
</dbReference>
<accession>A0AA35R4E7</accession>
<dbReference type="InterPro" id="IPR027417">
    <property type="entry name" value="P-loop_NTPase"/>
</dbReference>
<dbReference type="GO" id="GO:0042254">
    <property type="term" value="P:ribosome biogenesis"/>
    <property type="evidence" value="ECO:0007669"/>
    <property type="project" value="UniProtKB-KW"/>
</dbReference>
<keyword evidence="5" id="KW-0378">Hydrolase</keyword>
<dbReference type="Gene3D" id="3.40.50.300">
    <property type="entry name" value="P-loop containing nucleotide triphosphate hydrolases"/>
    <property type="match status" value="1"/>
</dbReference>
<reference evidence="9" key="1">
    <citation type="submission" date="2023-03" db="EMBL/GenBank/DDBJ databases">
        <authorList>
            <person name="Steffen K."/>
            <person name="Cardenas P."/>
        </authorList>
    </citation>
    <scope>NUCLEOTIDE SEQUENCE</scope>
</reference>
<name>A0AA35R4E7_GEOBA</name>
<dbReference type="Pfam" id="PF16745">
    <property type="entry name" value="RsgA_N"/>
    <property type="match status" value="1"/>
</dbReference>
<evidence type="ECO:0000259" key="8">
    <source>
        <dbReference type="PROSITE" id="PS50936"/>
    </source>
</evidence>
<dbReference type="SUPFAM" id="SSF51658">
    <property type="entry name" value="Xylose isomerase-like"/>
    <property type="match status" value="1"/>
</dbReference>
<comment type="caution">
    <text evidence="9">The sequence shown here is derived from an EMBL/GenBank/DDBJ whole genome shotgun (WGS) entry which is preliminary data.</text>
</comment>
<dbReference type="PROSITE" id="PS50936">
    <property type="entry name" value="ENGC_GTPASE"/>
    <property type="match status" value="1"/>
</dbReference>
<keyword evidence="1" id="KW-0963">Cytoplasm</keyword>
<dbReference type="GO" id="GO:0046872">
    <property type="term" value="F:metal ion binding"/>
    <property type="evidence" value="ECO:0007669"/>
    <property type="project" value="UniProtKB-KW"/>
</dbReference>
<protein>
    <submittedName>
        <fullName evidence="9">Small ribosomal subunit biogenesis GTPase RsgA</fullName>
    </submittedName>
</protein>
<dbReference type="GO" id="GO:0005525">
    <property type="term" value="F:GTP binding"/>
    <property type="evidence" value="ECO:0007669"/>
    <property type="project" value="InterPro"/>
</dbReference>
<evidence type="ECO:0000256" key="4">
    <source>
        <dbReference type="ARBA" id="ARBA00022730"/>
    </source>
</evidence>
<dbReference type="Pfam" id="PF01261">
    <property type="entry name" value="AP_endonuc_2"/>
    <property type="match status" value="1"/>
</dbReference>
<dbReference type="SUPFAM" id="SSF52540">
    <property type="entry name" value="P-loop containing nucleoside triphosphate hydrolases"/>
    <property type="match status" value="1"/>
</dbReference>
<feature type="domain" description="EngC GTPase" evidence="8">
    <location>
        <begin position="345"/>
        <end position="429"/>
    </location>
</feature>
<dbReference type="Gene3D" id="2.40.50.140">
    <property type="entry name" value="Nucleic acid-binding proteins"/>
    <property type="match status" value="1"/>
</dbReference>